<dbReference type="Pfam" id="PF07678">
    <property type="entry name" value="TED_complement"/>
    <property type="match status" value="1"/>
</dbReference>
<dbReference type="Gene3D" id="2.60.40.1930">
    <property type="match status" value="2"/>
</dbReference>
<evidence type="ECO:0000313" key="6">
    <source>
        <dbReference type="Proteomes" id="UP000593567"/>
    </source>
</evidence>
<keyword evidence="1" id="KW-0812">Transmembrane</keyword>
<protein>
    <submittedName>
        <fullName evidence="5">Tep6</fullName>
    </submittedName>
</protein>
<feature type="transmembrane region" description="Helical" evidence="1">
    <location>
        <begin position="1570"/>
        <end position="1590"/>
    </location>
</feature>
<dbReference type="Gene3D" id="2.60.120.1540">
    <property type="match status" value="1"/>
</dbReference>
<dbReference type="Proteomes" id="UP000593567">
    <property type="component" value="Unassembled WGS sequence"/>
</dbReference>
<dbReference type="InterPro" id="IPR050473">
    <property type="entry name" value="A2M/Complement_sys"/>
</dbReference>
<evidence type="ECO:0000259" key="3">
    <source>
        <dbReference type="SMART" id="SM01359"/>
    </source>
</evidence>
<dbReference type="InterPro" id="IPR009048">
    <property type="entry name" value="A-macroglobulin_rcpt-bd"/>
</dbReference>
<proteinExistence type="predicted"/>
<dbReference type="Gene3D" id="2.60.40.2950">
    <property type="match status" value="1"/>
</dbReference>
<feature type="signal peptide" evidence="2">
    <location>
        <begin position="1"/>
        <end position="27"/>
    </location>
</feature>
<dbReference type="InterPro" id="IPR011625">
    <property type="entry name" value="A2M_N_BRD"/>
</dbReference>
<evidence type="ECO:0000313" key="5">
    <source>
        <dbReference type="EMBL" id="KAF6041294.1"/>
    </source>
</evidence>
<dbReference type="EMBL" id="VXIV02000063">
    <property type="protein sequence ID" value="KAF6041294.1"/>
    <property type="molecule type" value="Genomic_DNA"/>
</dbReference>
<dbReference type="Gene3D" id="2.60.40.1940">
    <property type="match status" value="1"/>
</dbReference>
<evidence type="ECO:0000256" key="2">
    <source>
        <dbReference type="SAM" id="SignalP"/>
    </source>
</evidence>
<keyword evidence="1" id="KW-1133">Transmembrane helix</keyword>
<dbReference type="SUPFAM" id="SSF48239">
    <property type="entry name" value="Terpenoid cyclases/Protein prenyltransferases"/>
    <property type="match status" value="1"/>
</dbReference>
<dbReference type="CDD" id="cd02891">
    <property type="entry name" value="A2M_like"/>
    <property type="match status" value="1"/>
</dbReference>
<comment type="caution">
    <text evidence="5">The sequence shown here is derived from an EMBL/GenBank/DDBJ whole genome shotgun (WGS) entry which is preliminary data.</text>
</comment>
<dbReference type="InterPro" id="IPR013783">
    <property type="entry name" value="Ig-like_fold"/>
</dbReference>
<dbReference type="Gene3D" id="2.60.40.690">
    <property type="entry name" value="Alpha-macroglobulin, receptor-binding domain"/>
    <property type="match status" value="1"/>
</dbReference>
<feature type="chain" id="PRO_5029799886" evidence="2">
    <location>
        <begin position="28"/>
        <end position="1591"/>
    </location>
</feature>
<accession>A0A7J7KSY7</accession>
<dbReference type="InterPro" id="IPR011626">
    <property type="entry name" value="Alpha-macroglobulin_TED"/>
</dbReference>
<dbReference type="PANTHER" id="PTHR11412">
    <property type="entry name" value="MACROGLOBULIN / COMPLEMENT"/>
    <property type="match status" value="1"/>
</dbReference>
<evidence type="ECO:0000259" key="4">
    <source>
        <dbReference type="SMART" id="SM01361"/>
    </source>
</evidence>
<evidence type="ECO:0000256" key="1">
    <source>
        <dbReference type="SAM" id="Phobius"/>
    </source>
</evidence>
<dbReference type="PANTHER" id="PTHR11412:SF146">
    <property type="entry name" value="CD109 ANTIGEN"/>
    <property type="match status" value="1"/>
</dbReference>
<dbReference type="InterPro" id="IPR008930">
    <property type="entry name" value="Terpenoid_cyclase/PrenylTrfase"/>
</dbReference>
<keyword evidence="2" id="KW-0732">Signal</keyword>
<dbReference type="SMART" id="SM01361">
    <property type="entry name" value="A2M_recep"/>
    <property type="match status" value="1"/>
</dbReference>
<gene>
    <name evidence="5" type="ORF">EB796_000456</name>
</gene>
<sequence>MTRTLGSVGVLMLLPGILLGLFGIVQGQGQINSPPTYVVVTPTIIRPNQEVVVAATILQLSLSDTFTVSTVISYVQEGEPPLEISSAEHTFTRPGTHNIILKTPPHMSHGNYTMRVAGFSDPKLEGLIFSNETKLFFDSKQVSVFIFTSKAWYSQKQTVRFRVIPLTTELKPVSTSMDISMMNAAGLVVKEWFSQHTNAGGVLSLAYPLSSHFVGYGTWTIQVKCMGHIYTKKFQVEEYYGPFFWVRVVTPNYMYQSTKALTGKISAEWTNTLDVKGNATMTIEFLHSDDRPVADVKPIIREIPEFDNSRGGAEIAVPTVELANHLGSQNALIGKQVKVSVTMLDWHWNKTYSGFSTTRVFSDEVNLKFLGGRVWTFKPNVPFKIYIAAVKADQSPIQKVVSQFEEKVELQVSVEDEGVPATTRTEYLTVPKSSIVEYWLRPGLTTQRITVVARYGQRVDTEKSLVATRHFSPNDLYIHITTTTPKPSVGTYIIFSLQTNTFVDYVHYHIVSAGRIITSDKVEMFSRNKLLSIALSRAMAPAARIVAYFIGPDGQVAADSLQFHVDASKLHLMKMGIGRGKDLSSSAVKIGVKTRPLSYVGVAITRKEFYQMGHRNSFTWEQVNRELYTYDSHANRSITHYWKKQGQIDSTFRAPTPSFAHDANTTFYYSGLYIFTDANVSSVYTTCNSTKGDYPCMDGNTCYNYKHVCDQANFCSSDHKDEMGCPAPLYPGQVEESEDTPLDDDRNLWRAKHVWPYRTDLAFGWLHKYTKQSGGNAITLKASPIGVTWVLSGFALNPEHGLSIAQPVTEKLHMWIFIKVGGQTKVRLGEILSLEILISNKWSEPVDALLSIPASDDYSFVQIDREDGSLGSPVSGEQQILVPMFEKSKRVIYVPIEPHRTGSMAIPVRLLSVIGGHSATLKITVGHDGIQDRNITNYQVDLRQANSERLPDLFITVEESHIAPEQRLEVYVEGSAKSYVNVIGDIVGISFFPKTNYDLKTTNLIGKPYYSGSEATFNFAANLYSLNMVRSLGTLDKSKLAKITTSLNVEMQEMLSYLQPDGSFLEFRWSFRPSTWLTATALEVLADGTKLTDLRDEFKMPSTVVNLTASWLVQQQDNTTGEFFESGEFHNRMYVSRTNIYVDVTEIPANLALTALCVASLNKAASTTTLGEDALKAIKMGSVFLAQHFKKSVDPLEVALATYALFTTDETSSKQQALSYLKSMSRTNNQMRYWSSQDIAAELIETNGHDTTLRIMPKKGDSVGAYTVAATSFALMAYMENSEPISQLDEIQRFLQEQHLSVGGFYSSHDTLIAMRALTRLADKNQDRATYDMTFTFTSDQDDTFRKVIRLNKDNWFDLQRFQTPSHWGSIRTHVKGHGIALVQLETSKHVADDRDQLKKPPIRGIIDLGDFNTDITTRGFNHSFIDYKLCPRWNGESDQSGMVVLEVTLPNGYKASNWGSQRLVKKKRGTTSLRAAQHLNGLMVFYFDYINKSRSNCAEFTASRKYPVAKIAELTRIKVYEYYEPSNFLLTYYEKIELNKLTVCLVCGSYQCPYCPFYNTAGVHSPYSVYTYLIYSIALIIQYVLYSMVS</sequence>
<dbReference type="SUPFAM" id="SSF49410">
    <property type="entry name" value="Alpha-macroglobulin receptor domain"/>
    <property type="match status" value="1"/>
</dbReference>
<dbReference type="Pfam" id="PF07703">
    <property type="entry name" value="A2M_BRD"/>
    <property type="match status" value="1"/>
</dbReference>
<keyword evidence="6" id="KW-1185">Reference proteome</keyword>
<keyword evidence="1" id="KW-0472">Membrane</keyword>
<organism evidence="5 6">
    <name type="scientific">Bugula neritina</name>
    <name type="common">Brown bryozoan</name>
    <name type="synonym">Sertularia neritina</name>
    <dbReference type="NCBI Taxonomy" id="10212"/>
    <lineage>
        <taxon>Eukaryota</taxon>
        <taxon>Metazoa</taxon>
        <taxon>Spiralia</taxon>
        <taxon>Lophotrochozoa</taxon>
        <taxon>Bryozoa</taxon>
        <taxon>Gymnolaemata</taxon>
        <taxon>Cheilostomatida</taxon>
        <taxon>Flustrina</taxon>
        <taxon>Buguloidea</taxon>
        <taxon>Bugulidae</taxon>
        <taxon>Bugula</taxon>
    </lineage>
</organism>
<dbReference type="Gene3D" id="2.60.40.10">
    <property type="entry name" value="Immunoglobulins"/>
    <property type="match status" value="1"/>
</dbReference>
<feature type="domain" description="Alpha-2-macroglobulin bait region" evidence="3">
    <location>
        <begin position="478"/>
        <end position="612"/>
    </location>
</feature>
<dbReference type="InterPro" id="IPR036595">
    <property type="entry name" value="A-macroglobulin_rcpt-bd_sf"/>
</dbReference>
<dbReference type="GO" id="GO:0005615">
    <property type="term" value="C:extracellular space"/>
    <property type="evidence" value="ECO:0007669"/>
    <property type="project" value="InterPro"/>
</dbReference>
<dbReference type="SMART" id="SM01359">
    <property type="entry name" value="A2M_N_2"/>
    <property type="match status" value="1"/>
</dbReference>
<dbReference type="Pfam" id="PF07677">
    <property type="entry name" value="A2M_recep"/>
    <property type="match status" value="1"/>
</dbReference>
<name>A0A7J7KSY7_BUGNE</name>
<dbReference type="Gene3D" id="1.50.10.20">
    <property type="match status" value="1"/>
</dbReference>
<reference evidence="5" key="1">
    <citation type="submission" date="2020-06" db="EMBL/GenBank/DDBJ databases">
        <title>Draft genome of Bugula neritina, a colonial animal packing powerful symbionts and potential medicines.</title>
        <authorList>
            <person name="Rayko M."/>
        </authorList>
    </citation>
    <scope>NUCLEOTIDE SEQUENCE [LARGE SCALE GENOMIC DNA]</scope>
    <source>
        <strain evidence="5">Kwan_BN1</strain>
    </source>
</reference>
<feature type="domain" description="Alpha-macroglobulin receptor-binding" evidence="4">
    <location>
        <begin position="1441"/>
        <end position="1534"/>
    </location>
</feature>
<dbReference type="OrthoDB" id="6359008at2759"/>